<dbReference type="PANTHER" id="PTHR37469:SF2">
    <property type="entry name" value="CELLOBIONIC ACID PHOSPHORYLASE"/>
    <property type="match status" value="1"/>
</dbReference>
<dbReference type="InterPro" id="IPR006311">
    <property type="entry name" value="TAT_signal"/>
</dbReference>
<dbReference type="Gene3D" id="2.70.98.40">
    <property type="entry name" value="Glycoside hydrolase, family 65, N-terminal domain"/>
    <property type="match status" value="1"/>
</dbReference>
<accession>A0AAU7DIX7</accession>
<organism evidence="1">
    <name type="scientific">Telmatobacter sp. DSM 110680</name>
    <dbReference type="NCBI Taxonomy" id="3036704"/>
    <lineage>
        <taxon>Bacteria</taxon>
        <taxon>Pseudomonadati</taxon>
        <taxon>Acidobacteriota</taxon>
        <taxon>Terriglobia</taxon>
        <taxon>Terriglobales</taxon>
        <taxon>Acidobacteriaceae</taxon>
        <taxon>Telmatobacter</taxon>
    </lineage>
</organism>
<dbReference type="InterPro" id="IPR008928">
    <property type="entry name" value="6-hairpin_glycosidase_sf"/>
</dbReference>
<name>A0AAU7DIX7_9BACT</name>
<dbReference type="AlphaFoldDB" id="A0AAU7DIX7"/>
<dbReference type="InterPro" id="IPR037018">
    <property type="entry name" value="GH65_N"/>
</dbReference>
<gene>
    <name evidence="1" type="ORF">P8935_22260</name>
</gene>
<dbReference type="InterPro" id="IPR012341">
    <property type="entry name" value="6hp_glycosidase-like_sf"/>
</dbReference>
<dbReference type="GO" id="GO:0005975">
    <property type="term" value="P:carbohydrate metabolic process"/>
    <property type="evidence" value="ECO:0007669"/>
    <property type="project" value="InterPro"/>
</dbReference>
<dbReference type="EMBL" id="CP121196">
    <property type="protein sequence ID" value="XBH17277.1"/>
    <property type="molecule type" value="Genomic_DNA"/>
</dbReference>
<protein>
    <submittedName>
        <fullName evidence="1">Uncharacterized protein</fullName>
    </submittedName>
</protein>
<proteinExistence type="predicted"/>
<sequence>MSPTRREFLRGTLGVALAGKLESAGICQVAHSATSGDDFRHPYGSSNFGEWIEDEFALPAFQYTCNQTTDSRAVTQLQPGLLSPTEHIHQVGNDRITALASNFGHVRVRQDEGCPKLLNDIDPEMSQFGGGLGYLTDGDETLTTYYDGSNSSFERIFGIGYYRKRIRGKSYSLDQVIAAPFGDDPVLVSQATVTNHKDTPATVRWVEYWGCQPFQFSFRSAIESMSGFGAQTKLRRDLGRRFSHRISRIDDKGLLESKHFEGRSVDEEAAWQRAKAMLRANPNGFTAPVADLRPGTDFEVLDLPQTFLVSLDGPTSGISSNAAAFFGNGGPANPSELKQPLDDHLEAGGAHSGLLLQRTVHLKPNESQTIRFLYGYLPDGFAVHSLIAKYEKSASSVLHDSSRTWKQKGMRFDVPSEPWVKRESTWNHYYLRSSQTYDDFFGEHILNQNGFYQYTMGFQGAPRDPLQHALPFLFSDPEIVRSVLRYTLKEVRDDGSLPYGIVGHGVVAPMASDNASDLPLWLLWAVSEYVLATRDTDFLNEKIPARFSAIENRSETIRNLLERCFRHQVNDVGVGQHGVMRMRRRLERRSDLHMGSVRLQGVHRRKRKRIEFCDGGMGL</sequence>
<reference evidence="1" key="1">
    <citation type="submission" date="2023-03" db="EMBL/GenBank/DDBJ databases">
        <title>Edaphobacter sp.</title>
        <authorList>
            <person name="Huber K.J."/>
            <person name="Papendorf J."/>
            <person name="Pilke C."/>
            <person name="Bunk B."/>
            <person name="Sproeer C."/>
            <person name="Pester M."/>
        </authorList>
    </citation>
    <scope>NUCLEOTIDE SEQUENCE</scope>
    <source>
        <strain evidence="1">DSM 110680</strain>
    </source>
</reference>
<dbReference type="GO" id="GO:0003824">
    <property type="term" value="F:catalytic activity"/>
    <property type="evidence" value="ECO:0007669"/>
    <property type="project" value="UniProtKB-ARBA"/>
</dbReference>
<dbReference type="InterPro" id="IPR052047">
    <property type="entry name" value="GH94_Enzymes"/>
</dbReference>
<dbReference type="PANTHER" id="PTHR37469">
    <property type="entry name" value="CELLOBIONIC ACID PHOSPHORYLASE-RELATED"/>
    <property type="match status" value="1"/>
</dbReference>
<dbReference type="SUPFAM" id="SSF48208">
    <property type="entry name" value="Six-hairpin glycosidases"/>
    <property type="match status" value="1"/>
</dbReference>
<dbReference type="Gene3D" id="1.50.10.10">
    <property type="match status" value="1"/>
</dbReference>
<dbReference type="PROSITE" id="PS51318">
    <property type="entry name" value="TAT"/>
    <property type="match status" value="1"/>
</dbReference>
<dbReference type="RefSeq" id="WP_348262508.1">
    <property type="nucleotide sequence ID" value="NZ_CP121196.1"/>
</dbReference>
<evidence type="ECO:0000313" key="1">
    <source>
        <dbReference type="EMBL" id="XBH17277.1"/>
    </source>
</evidence>